<dbReference type="InterPro" id="IPR011342">
    <property type="entry name" value="Shikimate_DH"/>
</dbReference>
<accession>A0A3A9JS52</accession>
<evidence type="ECO:0000256" key="2">
    <source>
        <dbReference type="ARBA" id="ARBA00012962"/>
    </source>
</evidence>
<dbReference type="InterPro" id="IPR013708">
    <property type="entry name" value="Shikimate_DH-bd_N"/>
</dbReference>
<protein>
    <recommendedName>
        <fullName evidence="2 8">Shikimate dehydrogenase (NADP(+))</fullName>
        <shortName evidence="8">SDH</shortName>
        <ecNumber evidence="2 8">1.1.1.25</ecNumber>
    </recommendedName>
</protein>
<feature type="binding site" evidence="8">
    <location>
        <position position="108"/>
    </location>
    <ligand>
        <name>shikimate</name>
        <dbReference type="ChEBI" id="CHEBI:36208"/>
    </ligand>
</feature>
<dbReference type="PANTHER" id="PTHR21089">
    <property type="entry name" value="SHIKIMATE DEHYDROGENASE"/>
    <property type="match status" value="1"/>
</dbReference>
<dbReference type="InParanoid" id="A0A3A9JS52"/>
<dbReference type="InterPro" id="IPR022893">
    <property type="entry name" value="Shikimate_DH_fam"/>
</dbReference>
<keyword evidence="13" id="KW-1185">Reference proteome</keyword>
<feature type="binding site" evidence="8">
    <location>
        <begin position="21"/>
        <end position="23"/>
    </location>
    <ligand>
        <name>shikimate</name>
        <dbReference type="ChEBI" id="CHEBI:36208"/>
    </ligand>
</feature>
<dbReference type="GO" id="GO:0005829">
    <property type="term" value="C:cytosol"/>
    <property type="evidence" value="ECO:0007669"/>
    <property type="project" value="TreeGrafter"/>
</dbReference>
<keyword evidence="4 8" id="KW-0521">NADP</keyword>
<evidence type="ECO:0000313" key="11">
    <source>
        <dbReference type="EMBL" id="RKK01789.1"/>
    </source>
</evidence>
<feature type="domain" description="Shikimate dehydrogenase substrate binding N-terminal" evidence="10">
    <location>
        <begin position="13"/>
        <end position="95"/>
    </location>
</feature>
<evidence type="ECO:0000256" key="3">
    <source>
        <dbReference type="ARBA" id="ARBA00022605"/>
    </source>
</evidence>
<dbReference type="Gene3D" id="3.40.50.10860">
    <property type="entry name" value="Leucine Dehydrogenase, chain A, domain 1"/>
    <property type="match status" value="1"/>
</dbReference>
<dbReference type="OrthoDB" id="9792692at2"/>
<dbReference type="Proteomes" id="UP000274097">
    <property type="component" value="Unassembled WGS sequence"/>
</dbReference>
<dbReference type="EC" id="1.1.1.25" evidence="2 8"/>
<dbReference type="GO" id="GO:0009423">
    <property type="term" value="P:chorismate biosynthetic process"/>
    <property type="evidence" value="ECO:0007669"/>
    <property type="project" value="UniProtKB-UniRule"/>
</dbReference>
<comment type="caution">
    <text evidence="8">Lacks conserved residue(s) required for the propagation of feature annotation.</text>
</comment>
<feature type="binding site" evidence="8">
    <location>
        <position position="93"/>
    </location>
    <ligand>
        <name>shikimate</name>
        <dbReference type="ChEBI" id="CHEBI:36208"/>
    </ligand>
</feature>
<keyword evidence="6 8" id="KW-0057">Aromatic amino acid biosynthesis</keyword>
<evidence type="ECO:0000259" key="10">
    <source>
        <dbReference type="Pfam" id="PF08501"/>
    </source>
</evidence>
<dbReference type="PANTHER" id="PTHR21089:SF1">
    <property type="entry name" value="BIFUNCTIONAL 3-DEHYDROQUINATE DEHYDRATASE_SHIKIMATE DEHYDROGENASE, CHLOROPLASTIC"/>
    <property type="match status" value="1"/>
</dbReference>
<feature type="binding site" evidence="8">
    <location>
        <position position="222"/>
    </location>
    <ligand>
        <name>shikimate</name>
        <dbReference type="ChEBI" id="CHEBI:36208"/>
    </ligand>
</feature>
<comment type="subunit">
    <text evidence="8">Homodimer.</text>
</comment>
<dbReference type="GO" id="GO:0050661">
    <property type="term" value="F:NADP binding"/>
    <property type="evidence" value="ECO:0007669"/>
    <property type="project" value="InterPro"/>
</dbReference>
<dbReference type="GO" id="GO:0009073">
    <property type="term" value="P:aromatic amino acid family biosynthetic process"/>
    <property type="evidence" value="ECO:0007669"/>
    <property type="project" value="UniProtKB-KW"/>
</dbReference>
<dbReference type="InterPro" id="IPR036291">
    <property type="entry name" value="NAD(P)-bd_dom_sf"/>
</dbReference>
<evidence type="ECO:0000256" key="6">
    <source>
        <dbReference type="ARBA" id="ARBA00023141"/>
    </source>
</evidence>
<proteinExistence type="inferred from homology"/>
<name>A0A3A9JS52_9PROT</name>
<dbReference type="Pfam" id="PF01488">
    <property type="entry name" value="Shikimate_DH"/>
    <property type="match status" value="1"/>
</dbReference>
<dbReference type="HAMAP" id="MF_00222">
    <property type="entry name" value="Shikimate_DH_AroE"/>
    <property type="match status" value="1"/>
</dbReference>
<comment type="caution">
    <text evidence="11">The sequence shown here is derived from an EMBL/GenBank/DDBJ whole genome shotgun (WGS) entry which is preliminary data.</text>
</comment>
<dbReference type="Pfam" id="PF08501">
    <property type="entry name" value="Shikimate_dh_N"/>
    <property type="match status" value="1"/>
</dbReference>
<feature type="binding site" evidence="8">
    <location>
        <position position="84"/>
    </location>
    <ligand>
        <name>NADP(+)</name>
        <dbReference type="ChEBI" id="CHEBI:58349"/>
    </ligand>
</feature>
<feature type="binding site" evidence="8">
    <location>
        <position position="68"/>
    </location>
    <ligand>
        <name>shikimate</name>
        <dbReference type="ChEBI" id="CHEBI:36208"/>
    </ligand>
</feature>
<comment type="similarity">
    <text evidence="8">Belongs to the shikimate dehydrogenase family.</text>
</comment>
<dbReference type="InterPro" id="IPR046346">
    <property type="entry name" value="Aminoacid_DH-like_N_sf"/>
</dbReference>
<dbReference type="Proteomes" id="UP000278036">
    <property type="component" value="Unassembled WGS sequence"/>
</dbReference>
<evidence type="ECO:0000256" key="8">
    <source>
        <dbReference type="HAMAP-Rule" id="MF_00222"/>
    </source>
</evidence>
<feature type="binding site" evidence="8">
    <location>
        <position position="243"/>
    </location>
    <ligand>
        <name>NADP(+)</name>
        <dbReference type="ChEBI" id="CHEBI:58349"/>
    </ligand>
</feature>
<evidence type="ECO:0000256" key="1">
    <source>
        <dbReference type="ARBA" id="ARBA00004871"/>
    </source>
</evidence>
<reference evidence="11 14" key="1">
    <citation type="submission" date="2018-09" db="EMBL/GenBank/DDBJ databases">
        <title>Roseomonas sp. nov., isolated from feces of Tibetan antelopes in the Qinghai-Tibet plateau, China.</title>
        <authorList>
            <person name="Tian Z."/>
        </authorList>
    </citation>
    <scope>NUCLEOTIDE SEQUENCE [LARGE SCALE GENOMIC DNA]</scope>
    <source>
        <strain evidence="12 13">Z23</strain>
        <strain evidence="11 14">Z24</strain>
    </source>
</reference>
<comment type="function">
    <text evidence="8">Involved in the biosynthesis of the chorismate, which leads to the biosynthesis of aromatic amino acids. Catalyzes the reversible NADPH linked reduction of 3-dehydroshikimate (DHSA) to yield shikimate (SA).</text>
</comment>
<sequence>MTILSGKARLAGVLGWPVSHSRSPRLHGFWLRRHGIDGAYLPLPVAPEDFATALRGLVALGFRGANVTIPHKEAAFALCDELDETARRMGAANTLVFREGRILGSNTDGFGFLESLYEQAPGWAATDGPAVLLGAGGAARALAVALLDAGCPRLSIVNRSTDRAEALADSLGDSRVAVATAPPLEGAALLVNSTSLGMAGQPPLEIDLSPLPAHAVVADAVYVPLETPLLAAARARGLRAVDGLGMLLHQARPGFAAWFGTEPAVDAELRAFVAQDIPKTA</sequence>
<dbReference type="NCBIfam" id="TIGR00507">
    <property type="entry name" value="aroE"/>
    <property type="match status" value="1"/>
</dbReference>
<evidence type="ECO:0000256" key="7">
    <source>
        <dbReference type="ARBA" id="ARBA00049442"/>
    </source>
</evidence>
<dbReference type="GO" id="GO:0019632">
    <property type="term" value="P:shikimate metabolic process"/>
    <property type="evidence" value="ECO:0007669"/>
    <property type="project" value="InterPro"/>
</dbReference>
<dbReference type="NCBIfam" id="NF001312">
    <property type="entry name" value="PRK00258.1-4"/>
    <property type="match status" value="1"/>
</dbReference>
<dbReference type="SUPFAM" id="SSF51735">
    <property type="entry name" value="NAD(P)-binding Rossmann-fold domains"/>
    <property type="match status" value="1"/>
</dbReference>
<dbReference type="UniPathway" id="UPA00053">
    <property type="reaction ID" value="UER00087"/>
</dbReference>
<evidence type="ECO:0000313" key="13">
    <source>
        <dbReference type="Proteomes" id="UP000274097"/>
    </source>
</evidence>
<feature type="binding site" evidence="8">
    <location>
        <position position="250"/>
    </location>
    <ligand>
        <name>shikimate</name>
        <dbReference type="ChEBI" id="CHEBI:36208"/>
    </ligand>
</feature>
<dbReference type="GO" id="GO:0004764">
    <property type="term" value="F:shikimate 3-dehydrogenase (NADP+) activity"/>
    <property type="evidence" value="ECO:0007669"/>
    <property type="project" value="UniProtKB-UniRule"/>
</dbReference>
<keyword evidence="5 8" id="KW-0560">Oxidoreductase</keyword>
<dbReference type="GO" id="GO:0008652">
    <property type="term" value="P:amino acid biosynthetic process"/>
    <property type="evidence" value="ECO:0007669"/>
    <property type="project" value="UniProtKB-KW"/>
</dbReference>
<comment type="pathway">
    <text evidence="1 8">Metabolic intermediate biosynthesis; chorismate biosynthesis; chorismate from D-erythrose 4-phosphate and phosphoenolpyruvate: step 4/7.</text>
</comment>
<evidence type="ECO:0000256" key="5">
    <source>
        <dbReference type="ARBA" id="ARBA00023002"/>
    </source>
</evidence>
<dbReference type="SUPFAM" id="SSF53223">
    <property type="entry name" value="Aminoacid dehydrogenase-like, N-terminal domain"/>
    <property type="match status" value="1"/>
</dbReference>
<feature type="binding site" evidence="8">
    <location>
        <position position="220"/>
    </location>
    <ligand>
        <name>NADP(+)</name>
        <dbReference type="ChEBI" id="CHEBI:58349"/>
    </ligand>
</feature>
<evidence type="ECO:0000313" key="12">
    <source>
        <dbReference type="EMBL" id="RMI27180.1"/>
    </source>
</evidence>
<evidence type="ECO:0000259" key="9">
    <source>
        <dbReference type="Pfam" id="PF01488"/>
    </source>
</evidence>
<keyword evidence="3 8" id="KW-0028">Amino-acid biosynthesis</keyword>
<dbReference type="Gene3D" id="3.40.50.720">
    <property type="entry name" value="NAD(P)-binding Rossmann-like Domain"/>
    <property type="match status" value="1"/>
</dbReference>
<feature type="binding site" evidence="8">
    <location>
        <begin position="134"/>
        <end position="138"/>
    </location>
    <ligand>
        <name>NADP(+)</name>
        <dbReference type="ChEBI" id="CHEBI:58349"/>
    </ligand>
</feature>
<dbReference type="InterPro" id="IPR006151">
    <property type="entry name" value="Shikm_DH/Glu-tRNA_Rdtase"/>
</dbReference>
<evidence type="ECO:0000256" key="4">
    <source>
        <dbReference type="ARBA" id="ARBA00022857"/>
    </source>
</evidence>
<feature type="domain" description="Quinate/shikimate 5-dehydrogenase/glutamyl-tRNA reductase" evidence="9">
    <location>
        <begin position="130"/>
        <end position="179"/>
    </location>
</feature>
<feature type="active site" description="Proton acceptor" evidence="8">
    <location>
        <position position="72"/>
    </location>
</feature>
<dbReference type="FunCoup" id="A0A3A9JS52">
    <property type="interactions" value="164"/>
</dbReference>
<organism evidence="11 14">
    <name type="scientific">Teichococcus wenyumeiae</name>
    <dbReference type="NCBI Taxonomy" id="2478470"/>
    <lineage>
        <taxon>Bacteria</taxon>
        <taxon>Pseudomonadati</taxon>
        <taxon>Pseudomonadota</taxon>
        <taxon>Alphaproteobacteria</taxon>
        <taxon>Acetobacterales</taxon>
        <taxon>Roseomonadaceae</taxon>
        <taxon>Roseomonas</taxon>
    </lineage>
</organism>
<dbReference type="EMBL" id="RFLX01000001">
    <property type="protein sequence ID" value="RMI27180.1"/>
    <property type="molecule type" value="Genomic_DNA"/>
</dbReference>
<dbReference type="EMBL" id="RAQU01000219">
    <property type="protein sequence ID" value="RKK01789.1"/>
    <property type="molecule type" value="Genomic_DNA"/>
</dbReference>
<gene>
    <name evidence="8" type="primary">aroE</name>
    <name evidence="11" type="ORF">D6Z83_23180</name>
    <name evidence="12" type="ORF">EBE87_02070</name>
</gene>
<dbReference type="AlphaFoldDB" id="A0A3A9JS52"/>
<comment type="catalytic activity">
    <reaction evidence="7 8">
        <text>shikimate + NADP(+) = 3-dehydroshikimate + NADPH + H(+)</text>
        <dbReference type="Rhea" id="RHEA:17737"/>
        <dbReference type="ChEBI" id="CHEBI:15378"/>
        <dbReference type="ChEBI" id="CHEBI:16630"/>
        <dbReference type="ChEBI" id="CHEBI:36208"/>
        <dbReference type="ChEBI" id="CHEBI:57783"/>
        <dbReference type="ChEBI" id="CHEBI:58349"/>
        <dbReference type="EC" id="1.1.1.25"/>
    </reaction>
</comment>
<evidence type="ECO:0000313" key="14">
    <source>
        <dbReference type="Proteomes" id="UP000278036"/>
    </source>
</evidence>